<evidence type="ECO:0000259" key="4">
    <source>
        <dbReference type="Pfam" id="PF25975"/>
    </source>
</evidence>
<dbReference type="Pfam" id="PF25975">
    <property type="entry name" value="CzcB_C"/>
    <property type="match status" value="1"/>
</dbReference>
<dbReference type="PANTHER" id="PTHR30097:SF4">
    <property type="entry name" value="SLR6042 PROTEIN"/>
    <property type="match status" value="1"/>
</dbReference>
<dbReference type="GO" id="GO:0015679">
    <property type="term" value="P:plasma membrane copper ion transport"/>
    <property type="evidence" value="ECO:0007669"/>
    <property type="project" value="TreeGrafter"/>
</dbReference>
<sequence>MSANLNPRPRRRISLPFVGLLCLLLGGGGGYFGNRWLSASKTAQEKPDDHKEEEKPSNQVEFKPERWAAAGVTIGTPRLQPFVDFAWRTGRIALNEEQLARVSTPVDGIVREVKVRLGQEVHAGEPLVVIESREVGQLRLELLKMESALAAEHEHADWLTITSTNAESLIKAIRQESTIIDIEKQFLNKPLGDWRQQLLVAYSKRNQARDQLKSVKAGLAGVPEATYRKVEMEAETAEATLKATLEEAKHHAHHSIHQVELKVKEAETALATTRARLMLLGFSTSDLANNDPLTQPHLASLVSIKAPFSGTLIEKKIAQGERVTADSQLLLIADVSRVWLQADVFDSDLNLVKSLTGKTIPFRISEDSPGDLKGTVIDPGQIFDKQSRAVTLTAWTDNPGRIWKPGQFVEVGLPKALDEKPVMLLPKSAIMRHESKVFVFVHVSEEDFQTRSVVLGRVAGKDVEIRSGLKPEDKVVLTGGFTLKSILLKELITGD</sequence>
<keyword evidence="6" id="KW-1185">Reference proteome</keyword>
<keyword evidence="2" id="KW-0175">Coiled coil</keyword>
<feature type="coiled-coil region" evidence="2">
    <location>
        <begin position="227"/>
        <end position="276"/>
    </location>
</feature>
<dbReference type="Proteomes" id="UP000676194">
    <property type="component" value="Chromosome"/>
</dbReference>
<dbReference type="Gene3D" id="2.40.30.170">
    <property type="match status" value="1"/>
</dbReference>
<dbReference type="InterPro" id="IPR011053">
    <property type="entry name" value="Single_hybrid_motif"/>
</dbReference>
<dbReference type="InterPro" id="IPR058647">
    <property type="entry name" value="BSH_CzcB-like"/>
</dbReference>
<feature type="domain" description="CzcB-like barrel-sandwich hybrid" evidence="3">
    <location>
        <begin position="99"/>
        <end position="334"/>
    </location>
</feature>
<dbReference type="AlphaFoldDB" id="A0A8E6EWV7"/>
<keyword evidence="1" id="KW-0813">Transport</keyword>
<proteinExistence type="predicted"/>
<dbReference type="SUPFAM" id="SSF111369">
    <property type="entry name" value="HlyD-like secretion proteins"/>
    <property type="match status" value="1"/>
</dbReference>
<gene>
    <name evidence="5" type="ORF">KIH39_09880</name>
</gene>
<dbReference type="Gene3D" id="2.40.50.100">
    <property type="match status" value="1"/>
</dbReference>
<dbReference type="InterPro" id="IPR058649">
    <property type="entry name" value="CzcB_C"/>
</dbReference>
<dbReference type="SUPFAM" id="SSF51230">
    <property type="entry name" value="Single hybrid motif"/>
    <property type="match status" value="1"/>
</dbReference>
<organism evidence="5 6">
    <name type="scientific">Telmatocola sphagniphila</name>
    <dbReference type="NCBI Taxonomy" id="1123043"/>
    <lineage>
        <taxon>Bacteria</taxon>
        <taxon>Pseudomonadati</taxon>
        <taxon>Planctomycetota</taxon>
        <taxon>Planctomycetia</taxon>
        <taxon>Gemmatales</taxon>
        <taxon>Gemmataceae</taxon>
    </lineage>
</organism>
<feature type="domain" description="CzcB-like C-terminal circularly permuted SH3-like" evidence="4">
    <location>
        <begin position="425"/>
        <end position="484"/>
    </location>
</feature>
<protein>
    <submittedName>
        <fullName evidence="5">Efflux RND transporter periplasmic adaptor subunit</fullName>
    </submittedName>
</protein>
<dbReference type="EMBL" id="CP074694">
    <property type="protein sequence ID" value="QVL34192.1"/>
    <property type="molecule type" value="Genomic_DNA"/>
</dbReference>
<reference evidence="5" key="1">
    <citation type="submission" date="2021-05" db="EMBL/GenBank/DDBJ databases">
        <title>Complete genome sequence of the cellulolytic planctomycete Telmatocola sphagniphila SP2T and characterization of the first cellulase from planctomycetes.</title>
        <authorList>
            <person name="Rakitin A.L."/>
            <person name="Beletsky A.V."/>
            <person name="Naumoff D.G."/>
            <person name="Kulichevskaya I.S."/>
            <person name="Mardanov A.V."/>
            <person name="Ravin N.V."/>
            <person name="Dedysh S.N."/>
        </authorList>
    </citation>
    <scope>NUCLEOTIDE SEQUENCE</scope>
    <source>
        <strain evidence="5">SP2T</strain>
    </source>
</reference>
<evidence type="ECO:0000259" key="3">
    <source>
        <dbReference type="Pfam" id="PF25973"/>
    </source>
</evidence>
<dbReference type="Gene3D" id="2.40.420.20">
    <property type="match status" value="1"/>
</dbReference>
<dbReference type="Pfam" id="PF25973">
    <property type="entry name" value="BSH_CzcB"/>
    <property type="match status" value="1"/>
</dbReference>
<accession>A0A8E6EWV7</accession>
<dbReference type="RefSeq" id="WP_213499164.1">
    <property type="nucleotide sequence ID" value="NZ_CP074694.1"/>
</dbReference>
<evidence type="ECO:0000256" key="1">
    <source>
        <dbReference type="ARBA" id="ARBA00022448"/>
    </source>
</evidence>
<dbReference type="GO" id="GO:0030313">
    <property type="term" value="C:cell envelope"/>
    <property type="evidence" value="ECO:0007669"/>
    <property type="project" value="TreeGrafter"/>
</dbReference>
<evidence type="ECO:0000313" key="6">
    <source>
        <dbReference type="Proteomes" id="UP000676194"/>
    </source>
</evidence>
<evidence type="ECO:0000313" key="5">
    <source>
        <dbReference type="EMBL" id="QVL34192.1"/>
    </source>
</evidence>
<name>A0A8E6EWV7_9BACT</name>
<evidence type="ECO:0000256" key="2">
    <source>
        <dbReference type="SAM" id="Coils"/>
    </source>
</evidence>
<dbReference type="PANTHER" id="PTHR30097">
    <property type="entry name" value="CATION EFFLUX SYSTEM PROTEIN CUSB"/>
    <property type="match status" value="1"/>
</dbReference>
<dbReference type="InterPro" id="IPR051909">
    <property type="entry name" value="MFP_Cation_Efflux"/>
</dbReference>
<dbReference type="GO" id="GO:0060003">
    <property type="term" value="P:copper ion export"/>
    <property type="evidence" value="ECO:0007669"/>
    <property type="project" value="TreeGrafter"/>
</dbReference>
<dbReference type="KEGG" id="tsph:KIH39_09880"/>